<evidence type="ECO:0000256" key="1">
    <source>
        <dbReference type="ARBA" id="ARBA00004141"/>
    </source>
</evidence>
<evidence type="ECO:0000256" key="6">
    <source>
        <dbReference type="SAM" id="Phobius"/>
    </source>
</evidence>
<comment type="caution">
    <text evidence="7">The sequence shown here is derived from an EMBL/GenBank/DDBJ whole genome shotgun (WGS) entry which is preliminary data.</text>
</comment>
<dbReference type="Proteomes" id="UP000188320">
    <property type="component" value="Unassembled WGS sequence"/>
</dbReference>
<proteinExistence type="predicted"/>
<evidence type="ECO:0000256" key="2">
    <source>
        <dbReference type="ARBA" id="ARBA00022448"/>
    </source>
</evidence>
<organism evidence="7 8">
    <name type="scientific">Zancudomyces culisetae</name>
    <name type="common">Gut fungus</name>
    <name type="synonym">Smittium culisetae</name>
    <dbReference type="NCBI Taxonomy" id="1213189"/>
    <lineage>
        <taxon>Eukaryota</taxon>
        <taxon>Fungi</taxon>
        <taxon>Fungi incertae sedis</taxon>
        <taxon>Zoopagomycota</taxon>
        <taxon>Kickxellomycotina</taxon>
        <taxon>Harpellomycetes</taxon>
        <taxon>Harpellales</taxon>
        <taxon>Legeriomycetaceae</taxon>
        <taxon>Zancudomyces</taxon>
    </lineage>
</organism>
<sequence length="184" mass="20531">MYLTLLVSTSYIAVTMLLMTLGFCWAVTIWIPYALIGHCLSLNQHDGNREQTNFKSPNPDEYVRLDTEHASEIHNNIDPMNYSNRLSTESEYSSIINGTIHSNSSNDVGSSNSRSGNHPASGAILGAHNIFIVLPQLITAVFSSLVFLFFEKTNDGYADYMSIGHLFRICGTFPLIAAYLCYKY</sequence>
<dbReference type="PANTHER" id="PTHR19432">
    <property type="entry name" value="SUGAR TRANSPORTER"/>
    <property type="match status" value="1"/>
</dbReference>
<comment type="subcellular location">
    <subcellularLocation>
        <location evidence="1">Membrane</location>
        <topology evidence="1">Multi-pass membrane protein</topology>
    </subcellularLocation>
</comment>
<keyword evidence="8" id="KW-1185">Reference proteome</keyword>
<evidence type="ECO:0000256" key="3">
    <source>
        <dbReference type="ARBA" id="ARBA00022692"/>
    </source>
</evidence>
<dbReference type="GO" id="GO:0005886">
    <property type="term" value="C:plasma membrane"/>
    <property type="evidence" value="ECO:0007669"/>
    <property type="project" value="TreeGrafter"/>
</dbReference>
<protein>
    <submittedName>
        <fullName evidence="7">General alpha-glucoside permease</fullName>
    </submittedName>
</protein>
<gene>
    <name evidence="7" type="ORF">AX774_g5220</name>
</gene>
<keyword evidence="5 6" id="KW-0472">Membrane</keyword>
<name>A0A1R1PK33_ZANCU</name>
<feature type="transmembrane region" description="Helical" evidence="6">
    <location>
        <begin position="12"/>
        <end position="36"/>
    </location>
</feature>
<keyword evidence="2" id="KW-0813">Transport</keyword>
<dbReference type="GO" id="GO:0008506">
    <property type="term" value="F:sucrose:proton symporter activity"/>
    <property type="evidence" value="ECO:0007669"/>
    <property type="project" value="TreeGrafter"/>
</dbReference>
<evidence type="ECO:0000313" key="8">
    <source>
        <dbReference type="Proteomes" id="UP000188320"/>
    </source>
</evidence>
<dbReference type="PANTHER" id="PTHR19432:SF35">
    <property type="entry name" value="SOLUTE CARRIER FAMILY 45 MEMBER 3 ISOFORM X1"/>
    <property type="match status" value="1"/>
</dbReference>
<feature type="transmembrane region" description="Helical" evidence="6">
    <location>
        <begin position="130"/>
        <end position="150"/>
    </location>
</feature>
<evidence type="ECO:0000313" key="7">
    <source>
        <dbReference type="EMBL" id="OMH81325.1"/>
    </source>
</evidence>
<reference evidence="8" key="1">
    <citation type="submission" date="2017-01" db="EMBL/GenBank/DDBJ databases">
        <authorList>
            <person name="Wang Y."/>
            <person name="White M."/>
            <person name="Kvist S."/>
            <person name="Moncalvo J.-M."/>
        </authorList>
    </citation>
    <scope>NUCLEOTIDE SEQUENCE [LARGE SCALE GENOMIC DNA]</scope>
    <source>
        <strain evidence="8">COL-18-3</strain>
    </source>
</reference>
<evidence type="ECO:0000256" key="4">
    <source>
        <dbReference type="ARBA" id="ARBA00022989"/>
    </source>
</evidence>
<dbReference type="OrthoDB" id="28755at2759"/>
<accession>A0A1R1PK33</accession>
<dbReference type="AlphaFoldDB" id="A0A1R1PK33"/>
<evidence type="ECO:0000256" key="5">
    <source>
        <dbReference type="ARBA" id="ARBA00023136"/>
    </source>
</evidence>
<feature type="transmembrane region" description="Helical" evidence="6">
    <location>
        <begin position="162"/>
        <end position="182"/>
    </location>
</feature>
<keyword evidence="4 6" id="KW-1133">Transmembrane helix</keyword>
<dbReference type="EMBL" id="LSSK01000927">
    <property type="protein sequence ID" value="OMH81325.1"/>
    <property type="molecule type" value="Genomic_DNA"/>
</dbReference>
<keyword evidence="3 6" id="KW-0812">Transmembrane</keyword>